<sequence length="620" mass="70228">MSSGFTRKQQVALAVIPKISASLSFLGSSWIVIEVLTRKSKRQNVYNRLLCAMSCFDIASASWMFASTWPIPQNSQDVAFAVGNQTTCEIQGFFIQIGIIPFLYNSCLAIYFLLVVHYNIPEERLRFNIEPVMHIFSISFGLLTSLSALFMRLYNNANLWCWISSYPSACVGDECVRGRDDFEVFRWGFFYIPLWSSALVVTVTMIFIYRTVRQREFRAISDSQNATGRRTSLIRPSLSNAPFHQSVVFGNNPSFRFSIFLGGQNPSSVPSKQPQAETNTTTIKGRLSSKGVINRAAQSNDRASSVAERRSSMIMPRKMAEMFKPMNSGEVNAIHESDAEFVLQTIEALPSAREQAVEMNTFGSRAVYQQALYYTCAFYITCTFATVNRLLQQLTGKLYFPIIFLHAMLLPLQGLFNFMVYRYYFFNRLRQRNPHMSFWELMRWTCRWTFLGPPPGAKPMSERDRSPTPSSKIRSIFSWNGKSYKQSTKGQIVRENHQRDMTSESAGGEIGGVSFGPDGSVMINNDDPNVLIDDLMGQEQQRDQYLMDFLCGDLLMSYGEFPNTLTEDPVVVTANFPTMIERNSYSHIPASAGLANAWQHDHAPTLDGCASPYPNMILAR</sequence>
<evidence type="ECO:0000256" key="3">
    <source>
        <dbReference type="ARBA" id="ARBA00022989"/>
    </source>
</evidence>
<dbReference type="GO" id="GO:0007189">
    <property type="term" value="P:adenylate cyclase-activating G protein-coupled receptor signaling pathway"/>
    <property type="evidence" value="ECO:0007669"/>
    <property type="project" value="TreeGrafter"/>
</dbReference>
<feature type="transmembrane region" description="Helical" evidence="5">
    <location>
        <begin position="371"/>
        <end position="391"/>
    </location>
</feature>
<organism evidence="6 7">
    <name type="scientific">Nitzschia inconspicua</name>
    <dbReference type="NCBI Taxonomy" id="303405"/>
    <lineage>
        <taxon>Eukaryota</taxon>
        <taxon>Sar</taxon>
        <taxon>Stramenopiles</taxon>
        <taxon>Ochrophyta</taxon>
        <taxon>Bacillariophyta</taxon>
        <taxon>Bacillariophyceae</taxon>
        <taxon>Bacillariophycidae</taxon>
        <taxon>Bacillariales</taxon>
        <taxon>Bacillariaceae</taxon>
        <taxon>Nitzschia</taxon>
    </lineage>
</organism>
<name>A0A9K3LTM5_9STRA</name>
<evidence type="ECO:0000313" key="6">
    <source>
        <dbReference type="EMBL" id="KAG7366391.1"/>
    </source>
</evidence>
<feature type="transmembrane region" description="Helical" evidence="5">
    <location>
        <begin position="12"/>
        <end position="33"/>
    </location>
</feature>
<feature type="transmembrane region" description="Helical" evidence="5">
    <location>
        <begin position="189"/>
        <end position="209"/>
    </location>
</feature>
<keyword evidence="7" id="KW-1185">Reference proteome</keyword>
<dbReference type="GO" id="GO:0005886">
    <property type="term" value="C:plasma membrane"/>
    <property type="evidence" value="ECO:0007669"/>
    <property type="project" value="TreeGrafter"/>
</dbReference>
<keyword evidence="4 5" id="KW-0472">Membrane</keyword>
<feature type="transmembrane region" description="Helical" evidence="5">
    <location>
        <begin position="45"/>
        <end position="66"/>
    </location>
</feature>
<evidence type="ECO:0000256" key="4">
    <source>
        <dbReference type="ARBA" id="ARBA00023136"/>
    </source>
</evidence>
<protein>
    <submittedName>
        <fullName evidence="6">Uncharacterized protein</fullName>
    </submittedName>
</protein>
<accession>A0A9K3LTM5</accession>
<evidence type="ECO:0000256" key="1">
    <source>
        <dbReference type="ARBA" id="ARBA00004141"/>
    </source>
</evidence>
<comment type="caution">
    <text evidence="6">The sequence shown here is derived from an EMBL/GenBank/DDBJ whole genome shotgun (WGS) entry which is preliminary data.</text>
</comment>
<evidence type="ECO:0000256" key="5">
    <source>
        <dbReference type="SAM" id="Phobius"/>
    </source>
</evidence>
<feature type="transmembrane region" description="Helical" evidence="5">
    <location>
        <begin position="93"/>
        <end position="120"/>
    </location>
</feature>
<reference evidence="6" key="1">
    <citation type="journal article" date="2021" name="Sci. Rep.">
        <title>Diploid genomic architecture of Nitzschia inconspicua, an elite biomass production diatom.</title>
        <authorList>
            <person name="Oliver A."/>
            <person name="Podell S."/>
            <person name="Pinowska A."/>
            <person name="Traller J.C."/>
            <person name="Smith S.R."/>
            <person name="McClure R."/>
            <person name="Beliaev A."/>
            <person name="Bohutskyi P."/>
            <person name="Hill E.A."/>
            <person name="Rabines A."/>
            <person name="Zheng H."/>
            <person name="Allen L.Z."/>
            <person name="Kuo A."/>
            <person name="Grigoriev I.V."/>
            <person name="Allen A.E."/>
            <person name="Hazlebeck D."/>
            <person name="Allen E.E."/>
        </authorList>
    </citation>
    <scope>NUCLEOTIDE SEQUENCE</scope>
    <source>
        <strain evidence="6">Hildebrandi</strain>
    </source>
</reference>
<comment type="subcellular location">
    <subcellularLocation>
        <location evidence="1">Membrane</location>
        <topology evidence="1">Multi-pass membrane protein</topology>
    </subcellularLocation>
</comment>
<gene>
    <name evidence="6" type="ORF">IV203_029061</name>
</gene>
<feature type="transmembrane region" description="Helical" evidence="5">
    <location>
        <begin position="403"/>
        <end position="424"/>
    </location>
</feature>
<dbReference type="AlphaFoldDB" id="A0A9K3LTM5"/>
<keyword evidence="2 5" id="KW-0812">Transmembrane</keyword>
<dbReference type="EMBL" id="JAGRRH010000007">
    <property type="protein sequence ID" value="KAG7366391.1"/>
    <property type="molecule type" value="Genomic_DNA"/>
</dbReference>
<dbReference type="PANTHER" id="PTHR23112:SF0">
    <property type="entry name" value="TRANSMEMBRANE PROTEIN 116"/>
    <property type="match status" value="1"/>
</dbReference>
<reference evidence="6" key="2">
    <citation type="submission" date="2021-04" db="EMBL/GenBank/DDBJ databases">
        <authorList>
            <person name="Podell S."/>
        </authorList>
    </citation>
    <scope>NUCLEOTIDE SEQUENCE</scope>
    <source>
        <strain evidence="6">Hildebrandi</strain>
    </source>
</reference>
<dbReference type="GO" id="GO:0004930">
    <property type="term" value="F:G protein-coupled receptor activity"/>
    <property type="evidence" value="ECO:0007669"/>
    <property type="project" value="TreeGrafter"/>
</dbReference>
<dbReference type="PANTHER" id="PTHR23112">
    <property type="entry name" value="G PROTEIN-COUPLED RECEPTOR 157-RELATED"/>
    <property type="match status" value="1"/>
</dbReference>
<dbReference type="Proteomes" id="UP000693970">
    <property type="component" value="Unassembled WGS sequence"/>
</dbReference>
<evidence type="ECO:0000256" key="2">
    <source>
        <dbReference type="ARBA" id="ARBA00022692"/>
    </source>
</evidence>
<evidence type="ECO:0000313" key="7">
    <source>
        <dbReference type="Proteomes" id="UP000693970"/>
    </source>
</evidence>
<dbReference type="OrthoDB" id="48865at2759"/>
<proteinExistence type="predicted"/>
<keyword evidence="3 5" id="KW-1133">Transmembrane helix</keyword>
<feature type="transmembrane region" description="Helical" evidence="5">
    <location>
        <begin position="132"/>
        <end position="154"/>
    </location>
</feature>